<evidence type="ECO:0000313" key="2">
    <source>
        <dbReference type="EMBL" id="GIG15050.1"/>
    </source>
</evidence>
<dbReference type="AlphaFoldDB" id="A0A8J3LA81"/>
<dbReference type="Gene3D" id="2.60.120.380">
    <property type="match status" value="1"/>
</dbReference>
<dbReference type="InterPro" id="IPR019026">
    <property type="entry name" value="Peptidase_M64_IgA"/>
</dbReference>
<dbReference type="EMBL" id="BONJ01000019">
    <property type="protein sequence ID" value="GIG15050.1"/>
    <property type="molecule type" value="Genomic_DNA"/>
</dbReference>
<sequence>MRRDPLRLTAAALLSAALTLAATPAAAVPQDRQWREVFSPDGTIASMLLPAERTATMSPDSRAAAAAAAVVAIQNTGPSSERFDLVVVGDGYTSAEMGLLRQHAQAKWDEIAATAPWSTHRASVNVWLVEVVSPQSGVDNDPTQGVSRNTALDMYFWCGGIERLLCLNETKAKQYAAQAPAVDAIIAVGNTTKYGGAGYPSLATASGGNARSGQIAIHELGHSVGGLADEYWTAGTTYTGSEPREINVTKSSGCAKWSSYLGRATPDGGTIGCFQGGHQYANGIYRPSQDSLMRTLGKPFNLVGLDAMDRAIRAKIGGGGGGGCTGYQNTRSGSLTSGGSAFQPDGTYYYTAASGTHRACLDGPAGAEFNLQLQKWNGSAWTVVASAATSGPDETLTYSGTAGYYTYLLQSASGAGSYTFAYSAP</sequence>
<dbReference type="InterPro" id="IPR024079">
    <property type="entry name" value="MetalloPept_cat_dom_sf"/>
</dbReference>
<feature type="signal peptide" evidence="1">
    <location>
        <begin position="1"/>
        <end position="27"/>
    </location>
</feature>
<evidence type="ECO:0000256" key="1">
    <source>
        <dbReference type="SAM" id="SignalP"/>
    </source>
</evidence>
<keyword evidence="3" id="KW-1185">Reference proteome</keyword>
<dbReference type="RefSeq" id="WP_166379320.1">
    <property type="nucleotide sequence ID" value="NZ_BONJ01000019.1"/>
</dbReference>
<gene>
    <name evidence="2" type="ORF">Cme02nite_33820</name>
</gene>
<dbReference type="Gene3D" id="3.40.390.10">
    <property type="entry name" value="Collagenase (Catalytic Domain)"/>
    <property type="match status" value="1"/>
</dbReference>
<accession>A0A8J3LA81</accession>
<organism evidence="2 3">
    <name type="scientific">Catellatospora methionotrophica</name>
    <dbReference type="NCBI Taxonomy" id="121620"/>
    <lineage>
        <taxon>Bacteria</taxon>
        <taxon>Bacillati</taxon>
        <taxon>Actinomycetota</taxon>
        <taxon>Actinomycetes</taxon>
        <taxon>Micromonosporales</taxon>
        <taxon>Micromonosporaceae</taxon>
        <taxon>Catellatospora</taxon>
    </lineage>
</organism>
<evidence type="ECO:0008006" key="4">
    <source>
        <dbReference type="Google" id="ProtNLM"/>
    </source>
</evidence>
<reference evidence="2" key="1">
    <citation type="submission" date="2021-01" db="EMBL/GenBank/DDBJ databases">
        <title>Whole genome shotgun sequence of Catellatospora methionotrophica NBRC 14553.</title>
        <authorList>
            <person name="Komaki H."/>
            <person name="Tamura T."/>
        </authorList>
    </citation>
    <scope>NUCLEOTIDE SEQUENCE</scope>
    <source>
        <strain evidence="2">NBRC 14553</strain>
    </source>
</reference>
<dbReference type="Proteomes" id="UP000660339">
    <property type="component" value="Unassembled WGS sequence"/>
</dbReference>
<feature type="chain" id="PRO_5035292810" description="IgA peptidase M64" evidence="1">
    <location>
        <begin position="28"/>
        <end position="425"/>
    </location>
</feature>
<evidence type="ECO:0000313" key="3">
    <source>
        <dbReference type="Proteomes" id="UP000660339"/>
    </source>
</evidence>
<protein>
    <recommendedName>
        <fullName evidence="4">IgA peptidase M64</fullName>
    </recommendedName>
</protein>
<dbReference type="Pfam" id="PF09471">
    <property type="entry name" value="Peptidase_M64"/>
    <property type="match status" value="1"/>
</dbReference>
<proteinExistence type="predicted"/>
<dbReference type="GO" id="GO:0008237">
    <property type="term" value="F:metallopeptidase activity"/>
    <property type="evidence" value="ECO:0007669"/>
    <property type="project" value="InterPro"/>
</dbReference>
<keyword evidence="1" id="KW-0732">Signal</keyword>
<name>A0A8J3LA81_9ACTN</name>
<comment type="caution">
    <text evidence="2">The sequence shown here is derived from an EMBL/GenBank/DDBJ whole genome shotgun (WGS) entry which is preliminary data.</text>
</comment>